<evidence type="ECO:0000313" key="5">
    <source>
        <dbReference type="Proteomes" id="UP000242616"/>
    </source>
</evidence>
<dbReference type="InterPro" id="IPR028098">
    <property type="entry name" value="Glyco_trans_4-like_N"/>
</dbReference>
<dbReference type="PANTHER" id="PTHR46401">
    <property type="entry name" value="GLYCOSYLTRANSFERASE WBBK-RELATED"/>
    <property type="match status" value="1"/>
</dbReference>
<dbReference type="SUPFAM" id="SSF53756">
    <property type="entry name" value="UDP-Glycosyltransferase/glycogen phosphorylase"/>
    <property type="match status" value="1"/>
</dbReference>
<name>A0ABX3IIU9_9BACT</name>
<dbReference type="Gene3D" id="3.40.50.2000">
    <property type="entry name" value="Glycogen Phosphorylase B"/>
    <property type="match status" value="2"/>
</dbReference>
<protein>
    <recommendedName>
        <fullName evidence="6">Glycosyltransferase WbuB</fullName>
    </recommendedName>
</protein>
<organism evidence="4 5">
    <name type="scientific">Thermosipho affectus</name>
    <dbReference type="NCBI Taxonomy" id="660294"/>
    <lineage>
        <taxon>Bacteria</taxon>
        <taxon>Thermotogati</taxon>
        <taxon>Thermotogota</taxon>
        <taxon>Thermotogae</taxon>
        <taxon>Thermotogales</taxon>
        <taxon>Fervidobacteriaceae</taxon>
        <taxon>Thermosipho</taxon>
    </lineage>
</organism>
<dbReference type="Pfam" id="PF00534">
    <property type="entry name" value="Glycos_transf_1"/>
    <property type="match status" value="1"/>
</dbReference>
<sequence length="399" mass="46024">MNILILNHYASIPEFSGAETRHFELAKRLKNHNVTIAVGSYSHLLKKDWYTLKGGDFSKEGVSFKVIKTRKYKGNGVERFLSSYDYYQNGLKRLSSEKYDVIIASSPHPFSWKLGYVLSKKFNAKFFVEIRDVWPDDLISSGLISKKHPISILFRYMAKKYYKKADGIISLVPFIDEHIRNLKINKKVPIEIIPNGTSVYLFENPKKCKEVDKLFSNIKENTIKIVYTGSHGPSNNLEFVIKCIKKLEKDIKKKFSFIFVGSGSEKSKLIKLAGKEKNIHFFEPIPKKCIPYLLKTKSDILLFSLKSFDNIKYPAYSSNKLLDYMASGKPILSVNQENLFLKQSGGAIFFDNCESFKSALKNFENYNLKAFGKQNIEYIKKYRDWDVLANRFEKFLTGG</sequence>
<dbReference type="Pfam" id="PF13439">
    <property type="entry name" value="Glyco_transf_4"/>
    <property type="match status" value="1"/>
</dbReference>
<evidence type="ECO:0000256" key="1">
    <source>
        <dbReference type="ARBA" id="ARBA00022679"/>
    </source>
</evidence>
<dbReference type="PANTHER" id="PTHR46401:SF2">
    <property type="entry name" value="GLYCOSYLTRANSFERASE WBBK-RELATED"/>
    <property type="match status" value="1"/>
</dbReference>
<reference evidence="4 5" key="1">
    <citation type="submission" date="2015-06" db="EMBL/GenBank/DDBJ databases">
        <title>Genome sequencing of Thermotogales isolates from hydrothermal vents.</title>
        <authorList>
            <person name="Haverkamp T.H."/>
            <person name="Kublanov I.V."/>
            <person name="Nesbo C.L."/>
        </authorList>
    </citation>
    <scope>NUCLEOTIDE SEQUENCE [LARGE SCALE GENOMIC DNA]</scope>
    <source>
        <strain evidence="5">ik275mar</strain>
    </source>
</reference>
<proteinExistence type="predicted"/>
<keyword evidence="5" id="KW-1185">Reference proteome</keyword>
<dbReference type="Proteomes" id="UP000242616">
    <property type="component" value="Unassembled WGS sequence"/>
</dbReference>
<dbReference type="CDD" id="cd03794">
    <property type="entry name" value="GT4_WbuB-like"/>
    <property type="match status" value="1"/>
</dbReference>
<accession>A0ABX3IIU9</accession>
<gene>
    <name evidence="4" type="ORF">XJ44_04910</name>
</gene>
<dbReference type="InterPro" id="IPR001296">
    <property type="entry name" value="Glyco_trans_1"/>
</dbReference>
<feature type="domain" description="Glycosyltransferase subfamily 4-like N-terminal" evidence="3">
    <location>
        <begin position="16"/>
        <end position="197"/>
    </location>
</feature>
<evidence type="ECO:0008006" key="6">
    <source>
        <dbReference type="Google" id="ProtNLM"/>
    </source>
</evidence>
<evidence type="ECO:0000313" key="4">
    <source>
        <dbReference type="EMBL" id="ONN27131.1"/>
    </source>
</evidence>
<evidence type="ECO:0000259" key="2">
    <source>
        <dbReference type="Pfam" id="PF00534"/>
    </source>
</evidence>
<evidence type="ECO:0000259" key="3">
    <source>
        <dbReference type="Pfam" id="PF13439"/>
    </source>
</evidence>
<dbReference type="RefSeq" id="WP_077198271.1">
    <property type="nucleotide sequence ID" value="NZ_LBFC01000018.1"/>
</dbReference>
<comment type="caution">
    <text evidence="4">The sequence shown here is derived from an EMBL/GenBank/DDBJ whole genome shotgun (WGS) entry which is preliminary data.</text>
</comment>
<dbReference type="EMBL" id="LBFC01000018">
    <property type="protein sequence ID" value="ONN27131.1"/>
    <property type="molecule type" value="Genomic_DNA"/>
</dbReference>
<feature type="domain" description="Glycosyl transferase family 1" evidence="2">
    <location>
        <begin position="216"/>
        <end position="336"/>
    </location>
</feature>
<keyword evidence="1" id="KW-0808">Transferase</keyword>